<protein>
    <submittedName>
        <fullName evidence="6">Transcriptional regulator, TraR/DksA family</fullName>
    </submittedName>
</protein>
<dbReference type="InterPro" id="IPR000962">
    <property type="entry name" value="Znf_DskA_TraR"/>
</dbReference>
<dbReference type="RefSeq" id="WP_013133156.1">
    <property type="nucleotide sequence ID" value="NC_014165.1"/>
</dbReference>
<evidence type="ECO:0000256" key="3">
    <source>
        <dbReference type="ARBA" id="ARBA00022833"/>
    </source>
</evidence>
<proteinExistence type="predicted"/>
<organism evidence="6 7">
    <name type="scientific">Thermobispora bispora (strain ATCC 19993 / DSM 43833 / CBS 139.67 / JCM 10125 / KCTC 9307 / NBRC 14880 / R51)</name>
    <dbReference type="NCBI Taxonomy" id="469371"/>
    <lineage>
        <taxon>Bacteria</taxon>
        <taxon>Bacillati</taxon>
        <taxon>Actinomycetota</taxon>
        <taxon>Actinomycetes</taxon>
        <taxon>Streptosporangiales</taxon>
        <taxon>Streptosporangiaceae</taxon>
        <taxon>Thermobispora</taxon>
    </lineage>
</organism>
<dbReference type="STRING" id="469371.Tbis_2925"/>
<dbReference type="SUPFAM" id="SSF57716">
    <property type="entry name" value="Glucocorticoid receptor-like (DNA-binding domain)"/>
    <property type="match status" value="1"/>
</dbReference>
<evidence type="ECO:0000256" key="1">
    <source>
        <dbReference type="ARBA" id="ARBA00022723"/>
    </source>
</evidence>
<dbReference type="PANTHER" id="PTHR33823:SF2">
    <property type="entry name" value="RNA POLYMERASE-BINDING TRANSCRIPTION FACTOR DKSA"/>
    <property type="match status" value="1"/>
</dbReference>
<evidence type="ECO:0000256" key="4">
    <source>
        <dbReference type="PROSITE-ProRule" id="PRU00510"/>
    </source>
</evidence>
<dbReference type="KEGG" id="tbi:Tbis_2925"/>
<evidence type="ECO:0000313" key="6">
    <source>
        <dbReference type="EMBL" id="ADG89623.1"/>
    </source>
</evidence>
<dbReference type="PROSITE" id="PS51128">
    <property type="entry name" value="ZF_DKSA_2"/>
    <property type="match status" value="1"/>
</dbReference>
<dbReference type="Proteomes" id="UP000006640">
    <property type="component" value="Chromosome"/>
</dbReference>
<keyword evidence="1" id="KW-0479">Metal-binding</keyword>
<dbReference type="OrthoDB" id="1121111at2"/>
<sequence length="110" mass="12197">MDVATARMRLETMLRELDRSITLLKGTADVTGERAASDVGAELVQAEHTQAMLDAATRQRNAVLAALKRLDEGIYGRCVDCGKLVPEGRLEARPEADRCVQCQSKLERRR</sequence>
<evidence type="ECO:0000256" key="2">
    <source>
        <dbReference type="ARBA" id="ARBA00022771"/>
    </source>
</evidence>
<feature type="domain" description="Zinc finger DksA/TraR C4-type" evidence="5">
    <location>
        <begin position="73"/>
        <end position="108"/>
    </location>
</feature>
<dbReference type="GO" id="GO:0008270">
    <property type="term" value="F:zinc ion binding"/>
    <property type="evidence" value="ECO:0007669"/>
    <property type="project" value="UniProtKB-KW"/>
</dbReference>
<keyword evidence="2" id="KW-0863">Zinc-finger</keyword>
<dbReference type="PANTHER" id="PTHR33823">
    <property type="entry name" value="RNA POLYMERASE-BINDING TRANSCRIPTION FACTOR DKSA-RELATED"/>
    <property type="match status" value="1"/>
</dbReference>
<reference evidence="6 7" key="1">
    <citation type="submission" date="2010-01" db="EMBL/GenBank/DDBJ databases">
        <title>The complete genome of Thermobispora bispora DSM 43833.</title>
        <authorList>
            <consortium name="US DOE Joint Genome Institute (JGI-PGF)"/>
            <person name="Lucas S."/>
            <person name="Copeland A."/>
            <person name="Lapidus A."/>
            <person name="Glavina del Rio T."/>
            <person name="Dalin E."/>
            <person name="Tice H."/>
            <person name="Bruce D."/>
            <person name="Goodwin L."/>
            <person name="Pitluck S."/>
            <person name="Kyrpides N."/>
            <person name="Mavromatis K."/>
            <person name="Ivanova N."/>
            <person name="Mikhailova N."/>
            <person name="Chertkov O."/>
            <person name="Brettin T."/>
            <person name="Detter J.C."/>
            <person name="Han C."/>
            <person name="Larimer F."/>
            <person name="Land M."/>
            <person name="Hauser L."/>
            <person name="Markowitz V."/>
            <person name="Cheng J.-F."/>
            <person name="Hugenholtz P."/>
            <person name="Woyke T."/>
            <person name="Wu D."/>
            <person name="Jando M."/>
            <person name="Schneider S."/>
            <person name="Klenk H.-P."/>
            <person name="Eisen J.A."/>
        </authorList>
    </citation>
    <scope>NUCLEOTIDE SEQUENCE [LARGE SCALE GENOMIC DNA]</scope>
    <source>
        <strain evidence="7">ATCC 19993 / DSM 43833 / CBS 139.67 / JCM 10125 / KCTC 9307 / NBRC 14880 / R51</strain>
    </source>
</reference>
<keyword evidence="7" id="KW-1185">Reference proteome</keyword>
<keyword evidence="3" id="KW-0862">Zinc</keyword>
<dbReference type="Pfam" id="PF01258">
    <property type="entry name" value="zf-dskA_traR"/>
    <property type="match status" value="1"/>
</dbReference>
<feature type="zinc finger region" description="dksA C4-type" evidence="4">
    <location>
        <begin position="78"/>
        <end position="102"/>
    </location>
</feature>
<dbReference type="EMBL" id="CP001874">
    <property type="protein sequence ID" value="ADG89623.1"/>
    <property type="molecule type" value="Genomic_DNA"/>
</dbReference>
<dbReference type="Gene3D" id="1.20.120.910">
    <property type="entry name" value="DksA, coiled-coil domain"/>
    <property type="match status" value="1"/>
</dbReference>
<evidence type="ECO:0000259" key="5">
    <source>
        <dbReference type="Pfam" id="PF01258"/>
    </source>
</evidence>
<dbReference type="HOGENOM" id="CLU_043144_3_0_11"/>
<accession>D6Y6Y2</accession>
<name>D6Y6Y2_THEBD</name>
<evidence type="ECO:0000313" key="7">
    <source>
        <dbReference type="Proteomes" id="UP000006640"/>
    </source>
</evidence>
<dbReference type="eggNOG" id="COG1734">
    <property type="taxonomic scope" value="Bacteria"/>
</dbReference>
<gene>
    <name evidence="6" type="ordered locus">Tbis_2925</name>
</gene>
<dbReference type="AlphaFoldDB" id="D6Y6Y2"/>